<dbReference type="AlphaFoldDB" id="A0A0W0X4H0"/>
<name>A0A0W0X4H0_9GAMM</name>
<feature type="chain" id="PRO_5006916143" evidence="2">
    <location>
        <begin position="23"/>
        <end position="106"/>
    </location>
</feature>
<keyword evidence="2" id="KW-0732">Signal</keyword>
<gene>
    <name evidence="3" type="ORF">Loak_0914</name>
</gene>
<protein>
    <submittedName>
        <fullName evidence="3">Uncharacterized protein</fullName>
    </submittedName>
</protein>
<feature type="compositionally biased region" description="Polar residues" evidence="1">
    <location>
        <begin position="78"/>
        <end position="90"/>
    </location>
</feature>
<comment type="caution">
    <text evidence="3">The sequence shown here is derived from an EMBL/GenBank/DDBJ whole genome shotgun (WGS) entry which is preliminary data.</text>
</comment>
<dbReference type="PATRIC" id="fig|29423.5.peg.960"/>
<dbReference type="Proteomes" id="UP000054858">
    <property type="component" value="Unassembled WGS sequence"/>
</dbReference>
<organism evidence="3 4">
    <name type="scientific">Legionella oakridgensis</name>
    <dbReference type="NCBI Taxonomy" id="29423"/>
    <lineage>
        <taxon>Bacteria</taxon>
        <taxon>Pseudomonadati</taxon>
        <taxon>Pseudomonadota</taxon>
        <taxon>Gammaproteobacteria</taxon>
        <taxon>Legionellales</taxon>
        <taxon>Legionellaceae</taxon>
        <taxon>Legionella</taxon>
    </lineage>
</organism>
<feature type="region of interest" description="Disordered" evidence="1">
    <location>
        <begin position="23"/>
        <end position="49"/>
    </location>
</feature>
<feature type="region of interest" description="Disordered" evidence="1">
    <location>
        <begin position="72"/>
        <end position="106"/>
    </location>
</feature>
<evidence type="ECO:0000256" key="1">
    <source>
        <dbReference type="SAM" id="MobiDB-lite"/>
    </source>
</evidence>
<dbReference type="EMBL" id="LNYP01000019">
    <property type="protein sequence ID" value="KTD39488.1"/>
    <property type="molecule type" value="Genomic_DNA"/>
</dbReference>
<reference evidence="3 4" key="1">
    <citation type="submission" date="2015-11" db="EMBL/GenBank/DDBJ databases">
        <title>Genomic analysis of 38 Legionella species identifies large and diverse effector repertoires.</title>
        <authorList>
            <person name="Burstein D."/>
            <person name="Amaro F."/>
            <person name="Zusman T."/>
            <person name="Lifshitz Z."/>
            <person name="Cohen O."/>
            <person name="Gilbert J.A."/>
            <person name="Pupko T."/>
            <person name="Shuman H.A."/>
            <person name="Segal G."/>
        </authorList>
    </citation>
    <scope>NUCLEOTIDE SEQUENCE [LARGE SCALE GENOMIC DNA]</scope>
    <source>
        <strain evidence="3 4">Oak Ridge-10</strain>
    </source>
</reference>
<evidence type="ECO:0000256" key="2">
    <source>
        <dbReference type="SAM" id="SignalP"/>
    </source>
</evidence>
<accession>A0A0W0X4H0</accession>
<sequence length="106" mass="11264">MNKNILGLTAALAMFCSPMAFSQMDSTNNSNGMQDSSSTMQSTPASDNHVDVQLKTNTGQTINALIHEDDLKGLKQGDTLQYQGSEQSNGAAMPSDSDSDATTMQQ</sequence>
<feature type="compositionally biased region" description="Polar residues" evidence="1">
    <location>
        <begin position="23"/>
        <end position="46"/>
    </location>
</feature>
<proteinExistence type="predicted"/>
<feature type="signal peptide" evidence="2">
    <location>
        <begin position="1"/>
        <end position="22"/>
    </location>
</feature>
<evidence type="ECO:0000313" key="4">
    <source>
        <dbReference type="Proteomes" id="UP000054858"/>
    </source>
</evidence>
<evidence type="ECO:0000313" key="3">
    <source>
        <dbReference type="EMBL" id="KTD39488.1"/>
    </source>
</evidence>